<dbReference type="InterPro" id="IPR000866">
    <property type="entry name" value="AhpC/TSA"/>
</dbReference>
<dbReference type="STRING" id="1434118.MSSAC_3801"/>
<feature type="domain" description="Thioredoxin" evidence="12">
    <location>
        <begin position="6"/>
        <end position="159"/>
    </location>
</feature>
<evidence type="ECO:0000256" key="4">
    <source>
        <dbReference type="ARBA" id="ARBA00022862"/>
    </source>
</evidence>
<evidence type="ECO:0000313" key="14">
    <source>
        <dbReference type="Proteomes" id="UP000033123"/>
    </source>
</evidence>
<dbReference type="CDD" id="cd03017">
    <property type="entry name" value="PRX_BCP"/>
    <property type="match status" value="1"/>
</dbReference>
<evidence type="ECO:0000256" key="6">
    <source>
        <dbReference type="ARBA" id="ARBA00023157"/>
    </source>
</evidence>
<keyword evidence="6" id="KW-1015">Disulfide bond</keyword>
<accession>A0A0E3LE47</accession>
<dbReference type="PATRIC" id="fig|1434118.4.peg.4892"/>
<gene>
    <name evidence="13" type="ORF">MSSAC_3801</name>
</gene>
<evidence type="ECO:0000256" key="11">
    <source>
        <dbReference type="PIRSR" id="PIRSR000239-1"/>
    </source>
</evidence>
<evidence type="ECO:0000256" key="9">
    <source>
        <dbReference type="ARBA" id="ARBA00038489"/>
    </source>
</evidence>
<dbReference type="GO" id="GO:0005737">
    <property type="term" value="C:cytoplasm"/>
    <property type="evidence" value="ECO:0007669"/>
    <property type="project" value="TreeGrafter"/>
</dbReference>
<reference evidence="13 14" key="1">
    <citation type="submission" date="2014-07" db="EMBL/GenBank/DDBJ databases">
        <title>Methanogenic archaea and the global carbon cycle.</title>
        <authorList>
            <person name="Henriksen J.R."/>
            <person name="Luke J."/>
            <person name="Reinhart S."/>
            <person name="Benedict M.N."/>
            <person name="Youngblut N.D."/>
            <person name="Metcalf M.E."/>
            <person name="Whitaker R.J."/>
            <person name="Metcalf W.W."/>
        </authorList>
    </citation>
    <scope>NUCLEOTIDE SEQUENCE [LARGE SCALE GENOMIC DNA]</scope>
    <source>
        <strain evidence="13 14">C2J</strain>
    </source>
</reference>
<dbReference type="PANTHER" id="PTHR42801">
    <property type="entry name" value="THIOREDOXIN-DEPENDENT PEROXIDE REDUCTASE"/>
    <property type="match status" value="1"/>
</dbReference>
<feature type="active site" description="Cysteine sulfenic acid (-SOH) intermediate; for peroxidase activity" evidence="11">
    <location>
        <position position="48"/>
    </location>
</feature>
<organism evidence="13 14">
    <name type="scientific">Methanosarcina siciliae C2J</name>
    <dbReference type="NCBI Taxonomy" id="1434118"/>
    <lineage>
        <taxon>Archaea</taxon>
        <taxon>Methanobacteriati</taxon>
        <taxon>Methanobacteriota</taxon>
        <taxon>Stenosarchaea group</taxon>
        <taxon>Methanomicrobia</taxon>
        <taxon>Methanosarcinales</taxon>
        <taxon>Methanosarcinaceae</taxon>
        <taxon>Methanosarcina</taxon>
    </lineage>
</organism>
<dbReference type="FunFam" id="3.40.30.10:FF:000007">
    <property type="entry name" value="Thioredoxin-dependent thiol peroxidase"/>
    <property type="match status" value="1"/>
</dbReference>
<evidence type="ECO:0000256" key="3">
    <source>
        <dbReference type="ARBA" id="ARBA00022559"/>
    </source>
</evidence>
<dbReference type="KEGG" id="msj:MSSAC_3801"/>
<comment type="subunit">
    <text evidence="1">Monomer.</text>
</comment>
<dbReference type="GO" id="GO:0045454">
    <property type="term" value="P:cell redox homeostasis"/>
    <property type="evidence" value="ECO:0007669"/>
    <property type="project" value="TreeGrafter"/>
</dbReference>
<dbReference type="PIRSF" id="PIRSF000239">
    <property type="entry name" value="AHPC"/>
    <property type="match status" value="1"/>
</dbReference>
<dbReference type="EC" id="1.11.1.24" evidence="2"/>
<evidence type="ECO:0000256" key="7">
    <source>
        <dbReference type="ARBA" id="ARBA00023284"/>
    </source>
</evidence>
<dbReference type="PANTHER" id="PTHR42801:SF4">
    <property type="entry name" value="AHPC_TSA FAMILY PROTEIN"/>
    <property type="match status" value="1"/>
</dbReference>
<dbReference type="SUPFAM" id="SSF52833">
    <property type="entry name" value="Thioredoxin-like"/>
    <property type="match status" value="1"/>
</dbReference>
<keyword evidence="4" id="KW-0049">Antioxidant</keyword>
<dbReference type="GeneID" id="24873505"/>
<keyword evidence="5 13" id="KW-0560">Oxidoreductase</keyword>
<sequence>MENTSLESGQSAPDFCLQDQEGNRTCLENFRCKWVVLYFYPRDNTPGCSLEAKNFSCLKKYFEAENAVILGVSRDSEESHRKFIEKKELKIKLLSDEQAEVHGKYDVLHPKHFRGKDVISAVRTTFLINQEGIIVKVWDNVKAAGHAEKVLSELKKLKEM</sequence>
<evidence type="ECO:0000256" key="1">
    <source>
        <dbReference type="ARBA" id="ARBA00011245"/>
    </source>
</evidence>
<evidence type="ECO:0000256" key="8">
    <source>
        <dbReference type="ARBA" id="ARBA00032824"/>
    </source>
</evidence>
<keyword evidence="7" id="KW-0676">Redox-active center</keyword>
<dbReference type="PROSITE" id="PS51352">
    <property type="entry name" value="THIOREDOXIN_2"/>
    <property type="match status" value="1"/>
</dbReference>
<dbReference type="InterPro" id="IPR013766">
    <property type="entry name" value="Thioredoxin_domain"/>
</dbReference>
<name>A0A0E3LE47_9EURY</name>
<dbReference type="HOGENOM" id="CLU_042529_14_1_2"/>
<evidence type="ECO:0000256" key="2">
    <source>
        <dbReference type="ARBA" id="ARBA00013017"/>
    </source>
</evidence>
<evidence type="ECO:0000256" key="10">
    <source>
        <dbReference type="ARBA" id="ARBA00049091"/>
    </source>
</evidence>
<protein>
    <recommendedName>
        <fullName evidence="2">thioredoxin-dependent peroxiredoxin</fullName>
        <ecNumber evidence="2">1.11.1.24</ecNumber>
    </recommendedName>
    <alternativeName>
        <fullName evidence="8">Thioredoxin peroxidase</fullName>
    </alternativeName>
</protein>
<dbReference type="InterPro" id="IPR036249">
    <property type="entry name" value="Thioredoxin-like_sf"/>
</dbReference>
<keyword evidence="3 13" id="KW-0575">Peroxidase</keyword>
<dbReference type="InterPro" id="IPR050924">
    <property type="entry name" value="Peroxiredoxin_BCP/PrxQ"/>
</dbReference>
<evidence type="ECO:0000313" key="13">
    <source>
        <dbReference type="EMBL" id="AKB38391.1"/>
    </source>
</evidence>
<dbReference type="GO" id="GO:0034599">
    <property type="term" value="P:cellular response to oxidative stress"/>
    <property type="evidence" value="ECO:0007669"/>
    <property type="project" value="TreeGrafter"/>
</dbReference>
<dbReference type="AlphaFoldDB" id="A0A0E3LE47"/>
<comment type="catalytic activity">
    <reaction evidence="10">
        <text>a hydroperoxide + [thioredoxin]-dithiol = an alcohol + [thioredoxin]-disulfide + H2O</text>
        <dbReference type="Rhea" id="RHEA:62620"/>
        <dbReference type="Rhea" id="RHEA-COMP:10698"/>
        <dbReference type="Rhea" id="RHEA-COMP:10700"/>
        <dbReference type="ChEBI" id="CHEBI:15377"/>
        <dbReference type="ChEBI" id="CHEBI:29950"/>
        <dbReference type="ChEBI" id="CHEBI:30879"/>
        <dbReference type="ChEBI" id="CHEBI:35924"/>
        <dbReference type="ChEBI" id="CHEBI:50058"/>
        <dbReference type="EC" id="1.11.1.24"/>
    </reaction>
</comment>
<dbReference type="EMBL" id="CP009508">
    <property type="protein sequence ID" value="AKB38391.1"/>
    <property type="molecule type" value="Genomic_DNA"/>
</dbReference>
<dbReference type="InterPro" id="IPR024706">
    <property type="entry name" value="Peroxiredoxin_AhpC-typ"/>
</dbReference>
<dbReference type="Proteomes" id="UP000033123">
    <property type="component" value="Chromosome"/>
</dbReference>
<dbReference type="Pfam" id="PF00578">
    <property type="entry name" value="AhpC-TSA"/>
    <property type="match status" value="1"/>
</dbReference>
<evidence type="ECO:0000259" key="12">
    <source>
        <dbReference type="PROSITE" id="PS51352"/>
    </source>
</evidence>
<dbReference type="RefSeq" id="WP_048184831.1">
    <property type="nucleotide sequence ID" value="NZ_CP009508.1"/>
</dbReference>
<evidence type="ECO:0000256" key="5">
    <source>
        <dbReference type="ARBA" id="ARBA00023002"/>
    </source>
</evidence>
<proteinExistence type="inferred from homology"/>
<dbReference type="Gene3D" id="3.40.30.10">
    <property type="entry name" value="Glutaredoxin"/>
    <property type="match status" value="1"/>
</dbReference>
<comment type="similarity">
    <text evidence="9">Belongs to the peroxiredoxin family. BCP/PrxQ subfamily.</text>
</comment>
<dbReference type="GO" id="GO:0008379">
    <property type="term" value="F:thioredoxin peroxidase activity"/>
    <property type="evidence" value="ECO:0007669"/>
    <property type="project" value="TreeGrafter"/>
</dbReference>